<reference evidence="1 2" key="1">
    <citation type="journal article" date="2010" name="Cell">
        <title>The genome of Naegleria gruberi illuminates early eukaryotic versatility.</title>
        <authorList>
            <person name="Fritz-Laylin L.K."/>
            <person name="Prochnik S.E."/>
            <person name="Ginger M.L."/>
            <person name="Dacks J.B."/>
            <person name="Carpenter M.L."/>
            <person name="Field M.C."/>
            <person name="Kuo A."/>
            <person name="Paredez A."/>
            <person name="Chapman J."/>
            <person name="Pham J."/>
            <person name="Shu S."/>
            <person name="Neupane R."/>
            <person name="Cipriano M."/>
            <person name="Mancuso J."/>
            <person name="Tu H."/>
            <person name="Salamov A."/>
            <person name="Lindquist E."/>
            <person name="Shapiro H."/>
            <person name="Lucas S."/>
            <person name="Grigoriev I.V."/>
            <person name="Cande W.Z."/>
            <person name="Fulton C."/>
            <person name="Rokhsar D.S."/>
            <person name="Dawson S.C."/>
        </authorList>
    </citation>
    <scope>NUCLEOTIDE SEQUENCE [LARGE SCALE GENOMIC DNA]</scope>
    <source>
        <strain evidence="1 2">NEG-M</strain>
    </source>
</reference>
<gene>
    <name evidence="1" type="ORF">NAEGRDRAFT_68042</name>
</gene>
<dbReference type="EMBL" id="GG738870">
    <property type="protein sequence ID" value="EFC43999.1"/>
    <property type="molecule type" value="Genomic_DNA"/>
</dbReference>
<keyword evidence="2" id="KW-1185">Reference proteome</keyword>
<dbReference type="GeneID" id="8847844"/>
<organism evidence="2">
    <name type="scientific">Naegleria gruberi</name>
    <name type="common">Amoeba</name>
    <dbReference type="NCBI Taxonomy" id="5762"/>
    <lineage>
        <taxon>Eukaryota</taxon>
        <taxon>Discoba</taxon>
        <taxon>Heterolobosea</taxon>
        <taxon>Tetramitia</taxon>
        <taxon>Eutetramitia</taxon>
        <taxon>Vahlkampfiidae</taxon>
        <taxon>Naegleria</taxon>
    </lineage>
</organism>
<dbReference type="OrthoDB" id="10271662at2759"/>
<dbReference type="AlphaFoldDB" id="D2VGN6"/>
<dbReference type="RefSeq" id="XP_002676743.1">
    <property type="nucleotide sequence ID" value="XM_002676697.1"/>
</dbReference>
<dbReference type="OMA" id="WNSVAPH"/>
<dbReference type="VEuPathDB" id="AmoebaDB:NAEGRDRAFT_68042"/>
<dbReference type="InParanoid" id="D2VGN6"/>
<sequence>MTGYVRGVCKKDNIEQGIFATGKGEETVTVISGSTDASLTPYHVDRGKLFVEERFSGHSLIKVSVIQKNIELTRFPVPIGEDPKDSNGYPGIVRAADLIGQLSEPRYLQKIAALYYEFAETGTAIKLGYKCPGDLRNSYPKFYWKSVYPYIKNILPFLNTTQEGKFYLAGLYANVFSVEHLEGSISPVDEAPVNVEH</sequence>
<evidence type="ECO:0000313" key="2">
    <source>
        <dbReference type="Proteomes" id="UP000006671"/>
    </source>
</evidence>
<accession>D2VGN6</accession>
<proteinExistence type="predicted"/>
<evidence type="ECO:0000313" key="1">
    <source>
        <dbReference type="EMBL" id="EFC43999.1"/>
    </source>
</evidence>
<name>D2VGN6_NAEGR</name>
<dbReference type="KEGG" id="ngr:NAEGRDRAFT_68042"/>
<protein>
    <submittedName>
        <fullName evidence="1">Predicted protein</fullName>
    </submittedName>
</protein>
<dbReference type="Proteomes" id="UP000006671">
    <property type="component" value="Unassembled WGS sequence"/>
</dbReference>